<protein>
    <submittedName>
        <fullName evidence="1">Uncharacterized protein</fullName>
    </submittedName>
</protein>
<dbReference type="EMBL" id="CM037156">
    <property type="protein sequence ID" value="KAH7837734.1"/>
    <property type="molecule type" value="Genomic_DNA"/>
</dbReference>
<gene>
    <name evidence="1" type="ORF">Vadar_017398</name>
</gene>
<evidence type="ECO:0000313" key="2">
    <source>
        <dbReference type="Proteomes" id="UP000828048"/>
    </source>
</evidence>
<dbReference type="Proteomes" id="UP000828048">
    <property type="component" value="Chromosome 6"/>
</dbReference>
<keyword evidence="2" id="KW-1185">Reference proteome</keyword>
<name>A0ACB7XBF6_9ERIC</name>
<sequence>MECLCDDNIEKHRGLVFGLADGMVMRINDLLVECLCGSMICWNCQGVGRPLTFHQLKELARLHSPSLFFLSETKNGVTRMDLIKRSLNMDSMLCVDPTGTAGGLALFWKGSTHVTLEKLCDWFIDVRIFDESINKSWRLINVYFSLVGTERQSQWNFLIRYKSCLGEDWIIWRDMNDLLCEEEKLGGIPHPASSFRGFQEFVDECGLTDLGFSGHPFT</sequence>
<evidence type="ECO:0000313" key="1">
    <source>
        <dbReference type="EMBL" id="KAH7837734.1"/>
    </source>
</evidence>
<comment type="caution">
    <text evidence="1">The sequence shown here is derived from an EMBL/GenBank/DDBJ whole genome shotgun (WGS) entry which is preliminary data.</text>
</comment>
<proteinExistence type="predicted"/>
<accession>A0ACB7XBF6</accession>
<reference evidence="1 2" key="1">
    <citation type="journal article" date="2021" name="Hortic Res">
        <title>High-quality reference genome and annotation aids understanding of berry development for evergreen blueberry (Vaccinium darrowii).</title>
        <authorList>
            <person name="Yu J."/>
            <person name="Hulse-Kemp A.M."/>
            <person name="Babiker E."/>
            <person name="Staton M."/>
        </authorList>
    </citation>
    <scope>NUCLEOTIDE SEQUENCE [LARGE SCALE GENOMIC DNA]</scope>
    <source>
        <strain evidence="2">cv. NJ 8807/NJ 8810</strain>
        <tissue evidence="1">Young leaf</tissue>
    </source>
</reference>
<organism evidence="1 2">
    <name type="scientific">Vaccinium darrowii</name>
    <dbReference type="NCBI Taxonomy" id="229202"/>
    <lineage>
        <taxon>Eukaryota</taxon>
        <taxon>Viridiplantae</taxon>
        <taxon>Streptophyta</taxon>
        <taxon>Embryophyta</taxon>
        <taxon>Tracheophyta</taxon>
        <taxon>Spermatophyta</taxon>
        <taxon>Magnoliopsida</taxon>
        <taxon>eudicotyledons</taxon>
        <taxon>Gunneridae</taxon>
        <taxon>Pentapetalae</taxon>
        <taxon>asterids</taxon>
        <taxon>Ericales</taxon>
        <taxon>Ericaceae</taxon>
        <taxon>Vaccinioideae</taxon>
        <taxon>Vaccinieae</taxon>
        <taxon>Vaccinium</taxon>
    </lineage>
</organism>